<evidence type="ECO:0000313" key="4">
    <source>
        <dbReference type="Proteomes" id="UP000011087"/>
    </source>
</evidence>
<proteinExistence type="predicted"/>
<dbReference type="EnsemblProtists" id="EKX53254">
    <property type="protein sequence ID" value="EKX53254"/>
    <property type="gene ID" value="GUITHDRAFT_133001"/>
</dbReference>
<dbReference type="OrthoDB" id="10669281at2759"/>
<accession>L1JY46</accession>
<name>L1JY46_GUITC</name>
<feature type="compositionally biased region" description="Polar residues" evidence="1">
    <location>
        <begin position="162"/>
        <end position="176"/>
    </location>
</feature>
<dbReference type="HOGENOM" id="CLU_759622_0_0_1"/>
<dbReference type="Proteomes" id="UP000011087">
    <property type="component" value="Unassembled WGS sequence"/>
</dbReference>
<evidence type="ECO:0000256" key="1">
    <source>
        <dbReference type="SAM" id="MobiDB-lite"/>
    </source>
</evidence>
<reference evidence="3" key="3">
    <citation type="submission" date="2016-03" db="UniProtKB">
        <authorList>
            <consortium name="EnsemblProtists"/>
        </authorList>
    </citation>
    <scope>IDENTIFICATION</scope>
</reference>
<reference evidence="4" key="2">
    <citation type="submission" date="2012-11" db="EMBL/GenBank/DDBJ databases">
        <authorList>
            <person name="Kuo A."/>
            <person name="Curtis B.A."/>
            <person name="Tanifuji G."/>
            <person name="Burki F."/>
            <person name="Gruber A."/>
            <person name="Irimia M."/>
            <person name="Maruyama S."/>
            <person name="Arias M.C."/>
            <person name="Ball S.G."/>
            <person name="Gile G.H."/>
            <person name="Hirakawa Y."/>
            <person name="Hopkins J.F."/>
            <person name="Rensing S.A."/>
            <person name="Schmutz J."/>
            <person name="Symeonidi A."/>
            <person name="Elias M."/>
            <person name="Eveleigh R.J."/>
            <person name="Herman E.K."/>
            <person name="Klute M.J."/>
            <person name="Nakayama T."/>
            <person name="Obornik M."/>
            <person name="Reyes-Prieto A."/>
            <person name="Armbrust E.V."/>
            <person name="Aves S.J."/>
            <person name="Beiko R.G."/>
            <person name="Coutinho P."/>
            <person name="Dacks J.B."/>
            <person name="Durnford D.G."/>
            <person name="Fast N.M."/>
            <person name="Green B.R."/>
            <person name="Grisdale C."/>
            <person name="Hempe F."/>
            <person name="Henrissat B."/>
            <person name="Hoppner M.P."/>
            <person name="Ishida K.-I."/>
            <person name="Kim E."/>
            <person name="Koreny L."/>
            <person name="Kroth P.G."/>
            <person name="Liu Y."/>
            <person name="Malik S.-B."/>
            <person name="Maier U.G."/>
            <person name="McRose D."/>
            <person name="Mock T."/>
            <person name="Neilson J.A."/>
            <person name="Onodera N.T."/>
            <person name="Poole A.M."/>
            <person name="Pritham E.J."/>
            <person name="Richards T.A."/>
            <person name="Rocap G."/>
            <person name="Roy S.W."/>
            <person name="Sarai C."/>
            <person name="Schaack S."/>
            <person name="Shirato S."/>
            <person name="Slamovits C.H."/>
            <person name="Spencer D.F."/>
            <person name="Suzuki S."/>
            <person name="Worden A.Z."/>
            <person name="Zauner S."/>
            <person name="Barry K."/>
            <person name="Bell C."/>
            <person name="Bharti A.K."/>
            <person name="Crow J.A."/>
            <person name="Grimwood J."/>
            <person name="Kramer R."/>
            <person name="Lindquist E."/>
            <person name="Lucas S."/>
            <person name="Salamov A."/>
            <person name="McFadden G.I."/>
            <person name="Lane C.E."/>
            <person name="Keeling P.J."/>
            <person name="Gray M.W."/>
            <person name="Grigoriev I.V."/>
            <person name="Archibald J.M."/>
        </authorList>
    </citation>
    <scope>NUCLEOTIDE SEQUENCE</scope>
    <source>
        <strain evidence="4">CCMP2712</strain>
    </source>
</reference>
<evidence type="ECO:0008006" key="5">
    <source>
        <dbReference type="Google" id="ProtNLM"/>
    </source>
</evidence>
<dbReference type="GeneID" id="17310111"/>
<dbReference type="KEGG" id="gtt:GUITHDRAFT_133001"/>
<gene>
    <name evidence="2" type="ORF">GUITHDRAFT_133001</name>
</gene>
<dbReference type="EMBL" id="JH992970">
    <property type="protein sequence ID" value="EKX53254.1"/>
    <property type="molecule type" value="Genomic_DNA"/>
</dbReference>
<protein>
    <recommendedName>
        <fullName evidence="5">DUF3598 domain-containing protein</fullName>
    </recommendedName>
</protein>
<organism evidence="2">
    <name type="scientific">Guillardia theta (strain CCMP2712)</name>
    <name type="common">Cryptophyte</name>
    <dbReference type="NCBI Taxonomy" id="905079"/>
    <lineage>
        <taxon>Eukaryota</taxon>
        <taxon>Cryptophyceae</taxon>
        <taxon>Pyrenomonadales</taxon>
        <taxon>Geminigeraceae</taxon>
        <taxon>Guillardia</taxon>
    </lineage>
</organism>
<dbReference type="PaxDb" id="55529-EKX53254"/>
<evidence type="ECO:0000313" key="2">
    <source>
        <dbReference type="EMBL" id="EKX53254.1"/>
    </source>
</evidence>
<dbReference type="AlphaFoldDB" id="L1JY46"/>
<dbReference type="RefSeq" id="XP_005840234.1">
    <property type="nucleotide sequence ID" value="XM_005840177.1"/>
</dbReference>
<reference evidence="2 4" key="1">
    <citation type="journal article" date="2012" name="Nature">
        <title>Algal genomes reveal evolutionary mosaicism and the fate of nucleomorphs.</title>
        <authorList>
            <consortium name="DOE Joint Genome Institute"/>
            <person name="Curtis B.A."/>
            <person name="Tanifuji G."/>
            <person name="Burki F."/>
            <person name="Gruber A."/>
            <person name="Irimia M."/>
            <person name="Maruyama S."/>
            <person name="Arias M.C."/>
            <person name="Ball S.G."/>
            <person name="Gile G.H."/>
            <person name="Hirakawa Y."/>
            <person name="Hopkins J.F."/>
            <person name="Kuo A."/>
            <person name="Rensing S.A."/>
            <person name="Schmutz J."/>
            <person name="Symeonidi A."/>
            <person name="Elias M."/>
            <person name="Eveleigh R.J."/>
            <person name="Herman E.K."/>
            <person name="Klute M.J."/>
            <person name="Nakayama T."/>
            <person name="Obornik M."/>
            <person name="Reyes-Prieto A."/>
            <person name="Armbrust E.V."/>
            <person name="Aves S.J."/>
            <person name="Beiko R.G."/>
            <person name="Coutinho P."/>
            <person name="Dacks J.B."/>
            <person name="Durnford D.G."/>
            <person name="Fast N.M."/>
            <person name="Green B.R."/>
            <person name="Grisdale C.J."/>
            <person name="Hempel F."/>
            <person name="Henrissat B."/>
            <person name="Hoppner M.P."/>
            <person name="Ishida K."/>
            <person name="Kim E."/>
            <person name="Koreny L."/>
            <person name="Kroth P.G."/>
            <person name="Liu Y."/>
            <person name="Malik S.B."/>
            <person name="Maier U.G."/>
            <person name="McRose D."/>
            <person name="Mock T."/>
            <person name="Neilson J.A."/>
            <person name="Onodera N.T."/>
            <person name="Poole A.M."/>
            <person name="Pritham E.J."/>
            <person name="Richards T.A."/>
            <person name="Rocap G."/>
            <person name="Roy S.W."/>
            <person name="Sarai C."/>
            <person name="Schaack S."/>
            <person name="Shirato S."/>
            <person name="Slamovits C.H."/>
            <person name="Spencer D.F."/>
            <person name="Suzuki S."/>
            <person name="Worden A.Z."/>
            <person name="Zauner S."/>
            <person name="Barry K."/>
            <person name="Bell C."/>
            <person name="Bharti A.K."/>
            <person name="Crow J.A."/>
            <person name="Grimwood J."/>
            <person name="Kramer R."/>
            <person name="Lindquist E."/>
            <person name="Lucas S."/>
            <person name="Salamov A."/>
            <person name="McFadden G.I."/>
            <person name="Lane C.E."/>
            <person name="Keeling P.J."/>
            <person name="Gray M.W."/>
            <person name="Grigoriev I.V."/>
            <person name="Archibald J.M."/>
        </authorList>
    </citation>
    <scope>NUCLEOTIDE SEQUENCE</scope>
    <source>
        <strain evidence="2 4">CCMP2712</strain>
    </source>
</reference>
<evidence type="ECO:0000313" key="3">
    <source>
        <dbReference type="EnsemblProtists" id="EKX53254"/>
    </source>
</evidence>
<keyword evidence="4" id="KW-1185">Reference proteome</keyword>
<sequence length="365" mass="41288">MKASNMRKQPLSSLMMNGDPQWWQGKALHIDPGTGEYVEPYIIRNYVLDVVEVERETAVERFIGEQNEMLNLEPVAHETTIRPDDDFDATIDGFYSRDISMTSVPDYHNLAGLVIDMSIPINDDERVRCNVIYDKHYVLSRIILFEERRMKLPQKGPIGFGTQAQKKSGETISAVKTQKAKTEQTRPPLQFLDIVGSFAGDASSRRSWRLGGGFLNFRSRGSILWDGDSRVRRETEMVDQHMKASRTVVWGEMKDEYSKVLEFDGGDRMVLLPSGCWVTVPVMLTDKEGNTIEPMTVLDTLSAETQQSAYSKVKLQSNNSFGNNLTAEFGCNQAGSFGRRRTWRLYGEDGRVNSCAIATESLEKK</sequence>
<feature type="region of interest" description="Disordered" evidence="1">
    <location>
        <begin position="156"/>
        <end position="180"/>
    </location>
</feature>